<proteinExistence type="predicted"/>
<name>A0A2P2M220_RHIMU</name>
<evidence type="ECO:0000313" key="1">
    <source>
        <dbReference type="EMBL" id="MBX24259.1"/>
    </source>
</evidence>
<dbReference type="EMBL" id="GGEC01043775">
    <property type="protein sequence ID" value="MBX24259.1"/>
    <property type="molecule type" value="Transcribed_RNA"/>
</dbReference>
<sequence>MIFFLFPYHNSRITIAYEYLCSLLMEIIIRVELRGRTEIGFVSVVPWLLQQAAMSLQCHPHHGNLDDSSWWGQHSQRSFSRFWQRKLGSSTFSVKSKEPIFTKWCR</sequence>
<reference evidence="1" key="1">
    <citation type="submission" date="2018-02" db="EMBL/GenBank/DDBJ databases">
        <title>Rhizophora mucronata_Transcriptome.</title>
        <authorList>
            <person name="Meera S.P."/>
            <person name="Sreeshan A."/>
            <person name="Augustine A."/>
        </authorList>
    </citation>
    <scope>NUCLEOTIDE SEQUENCE</scope>
    <source>
        <tissue evidence="1">Leaf</tissue>
    </source>
</reference>
<organism evidence="1">
    <name type="scientific">Rhizophora mucronata</name>
    <name type="common">Asiatic mangrove</name>
    <dbReference type="NCBI Taxonomy" id="61149"/>
    <lineage>
        <taxon>Eukaryota</taxon>
        <taxon>Viridiplantae</taxon>
        <taxon>Streptophyta</taxon>
        <taxon>Embryophyta</taxon>
        <taxon>Tracheophyta</taxon>
        <taxon>Spermatophyta</taxon>
        <taxon>Magnoliopsida</taxon>
        <taxon>eudicotyledons</taxon>
        <taxon>Gunneridae</taxon>
        <taxon>Pentapetalae</taxon>
        <taxon>rosids</taxon>
        <taxon>fabids</taxon>
        <taxon>Malpighiales</taxon>
        <taxon>Rhizophoraceae</taxon>
        <taxon>Rhizophora</taxon>
    </lineage>
</organism>
<dbReference type="AlphaFoldDB" id="A0A2P2M220"/>
<protein>
    <submittedName>
        <fullName evidence="1">Uncharacterized protein</fullName>
    </submittedName>
</protein>
<accession>A0A2P2M220</accession>